<dbReference type="KEGG" id="elio:KO353_05020"/>
<evidence type="ECO:0000313" key="1">
    <source>
        <dbReference type="EMBL" id="QXM25577.1"/>
    </source>
</evidence>
<evidence type="ECO:0008006" key="3">
    <source>
        <dbReference type="Google" id="ProtNLM"/>
    </source>
</evidence>
<proteinExistence type="predicted"/>
<protein>
    <recommendedName>
        <fullName evidence="3">HTH luxR-type domain-containing protein</fullName>
    </recommendedName>
</protein>
<gene>
    <name evidence="1" type="ORF">KO353_05020</name>
</gene>
<keyword evidence="2" id="KW-1185">Reference proteome</keyword>
<dbReference type="Proteomes" id="UP000694001">
    <property type="component" value="Chromosome"/>
</dbReference>
<organism evidence="1 2">
    <name type="scientific">Elioraea tepida</name>
    <dbReference type="NCBI Taxonomy" id="2843330"/>
    <lineage>
        <taxon>Bacteria</taxon>
        <taxon>Pseudomonadati</taxon>
        <taxon>Pseudomonadota</taxon>
        <taxon>Alphaproteobacteria</taxon>
        <taxon>Acetobacterales</taxon>
        <taxon>Elioraeaceae</taxon>
        <taxon>Elioraea</taxon>
    </lineage>
</organism>
<sequence length="370" mass="38971">MSGEEAAAAGRLAEIALAFYAAATGTGSFERALALSRAALGADTCFYYVSRLDDATRLDLHVAGAVSADRIDDYTHRWAPLNLRQRAWVEVPDGQVIDFDRVVPASEFVQSAAWRGFMRAHVPMLHALGLAVTVVPGLQARLGLGRLPENGPFPNEARARLAALAPHLRRAARARMRLVDAQAASPLSQDVAGLVELAVARYDREGRFLGANGPMRRLAARRDGLALGPAGLMPQRPGDAAALADAIRGAESGVRLPLARASGPVPYLADVIPILPPKREVLVVVSDPAAPVAVTEASLAELFGLTEGQAALARAIAEGVPLNVHAACAGIPLETARSRLKAVLARTGCRRQAELAALLARLPGLRPLTP</sequence>
<dbReference type="EMBL" id="CP076448">
    <property type="protein sequence ID" value="QXM25577.1"/>
    <property type="molecule type" value="Genomic_DNA"/>
</dbReference>
<accession>A0A975U3A5</accession>
<dbReference type="RefSeq" id="WP_218286633.1">
    <property type="nucleotide sequence ID" value="NZ_CP076448.1"/>
</dbReference>
<name>A0A975U3A5_9PROT</name>
<reference evidence="1" key="1">
    <citation type="submission" date="2021-06" db="EMBL/GenBank/DDBJ databases">
        <title>Elioraea tepida, sp. nov., a moderately thermophilic aerobic anoxygenic phototrophic bacterium isolated from an alkaline siliceous hot spring mat community in Yellowstone National Park, WY, USA.</title>
        <authorList>
            <person name="Saini M.K."/>
            <person name="Yoshida S."/>
            <person name="Sebastian A."/>
            <person name="Hirose S."/>
            <person name="Hara E."/>
            <person name="Tamaki H."/>
            <person name="Soulier N.T."/>
            <person name="Albert I."/>
            <person name="Hanada S."/>
            <person name="Bryant D.A."/>
            <person name="Tank M."/>
        </authorList>
    </citation>
    <scope>NUCLEOTIDE SEQUENCE</scope>
    <source>
        <strain evidence="1">MS-P2</strain>
    </source>
</reference>
<dbReference type="AlphaFoldDB" id="A0A975U3A5"/>
<evidence type="ECO:0000313" key="2">
    <source>
        <dbReference type="Proteomes" id="UP000694001"/>
    </source>
</evidence>